<evidence type="ECO:0000313" key="7">
    <source>
        <dbReference type="Proteomes" id="UP000240883"/>
    </source>
</evidence>
<dbReference type="GO" id="GO:0005634">
    <property type="term" value="C:nucleus"/>
    <property type="evidence" value="ECO:0007669"/>
    <property type="project" value="UniProtKB-SubCell"/>
</dbReference>
<feature type="region of interest" description="Disordered" evidence="4">
    <location>
        <begin position="643"/>
        <end position="670"/>
    </location>
</feature>
<feature type="compositionally biased region" description="Polar residues" evidence="4">
    <location>
        <begin position="69"/>
        <end position="79"/>
    </location>
</feature>
<keyword evidence="2" id="KW-0479">Metal-binding</keyword>
<evidence type="ECO:0000256" key="4">
    <source>
        <dbReference type="SAM" id="MobiDB-lite"/>
    </source>
</evidence>
<feature type="compositionally biased region" description="Low complexity" evidence="4">
    <location>
        <begin position="645"/>
        <end position="670"/>
    </location>
</feature>
<accession>A0A2T2P0J2</accession>
<dbReference type="PROSITE" id="PS00463">
    <property type="entry name" value="ZN2_CY6_FUNGAL_1"/>
    <property type="match status" value="1"/>
</dbReference>
<feature type="region of interest" description="Disordered" evidence="4">
    <location>
        <begin position="105"/>
        <end position="154"/>
    </location>
</feature>
<dbReference type="CDD" id="cd00067">
    <property type="entry name" value="GAL4"/>
    <property type="match status" value="1"/>
</dbReference>
<feature type="region of interest" description="Disordered" evidence="4">
    <location>
        <begin position="1"/>
        <end position="27"/>
    </location>
</feature>
<feature type="compositionally biased region" description="Polar residues" evidence="4">
    <location>
        <begin position="130"/>
        <end position="143"/>
    </location>
</feature>
<dbReference type="Gene3D" id="4.10.240.10">
    <property type="entry name" value="Zn(2)-C6 fungal-type DNA-binding domain"/>
    <property type="match status" value="1"/>
</dbReference>
<evidence type="ECO:0000256" key="2">
    <source>
        <dbReference type="ARBA" id="ARBA00022723"/>
    </source>
</evidence>
<dbReference type="SMART" id="SM00066">
    <property type="entry name" value="GAL4"/>
    <property type="match status" value="1"/>
</dbReference>
<dbReference type="GO" id="GO:0000981">
    <property type="term" value="F:DNA-binding transcription factor activity, RNA polymerase II-specific"/>
    <property type="evidence" value="ECO:0007669"/>
    <property type="project" value="InterPro"/>
</dbReference>
<dbReference type="STRING" id="1448308.A0A2T2P0J2"/>
<dbReference type="GO" id="GO:0003677">
    <property type="term" value="F:DNA binding"/>
    <property type="evidence" value="ECO:0007669"/>
    <property type="project" value="InterPro"/>
</dbReference>
<organism evidence="6 7">
    <name type="scientific">Corynespora cassiicola Philippines</name>
    <dbReference type="NCBI Taxonomy" id="1448308"/>
    <lineage>
        <taxon>Eukaryota</taxon>
        <taxon>Fungi</taxon>
        <taxon>Dikarya</taxon>
        <taxon>Ascomycota</taxon>
        <taxon>Pezizomycotina</taxon>
        <taxon>Dothideomycetes</taxon>
        <taxon>Pleosporomycetidae</taxon>
        <taxon>Pleosporales</taxon>
        <taxon>Corynesporascaceae</taxon>
        <taxon>Corynespora</taxon>
    </lineage>
</organism>
<feature type="region of interest" description="Disordered" evidence="4">
    <location>
        <begin position="69"/>
        <end position="91"/>
    </location>
</feature>
<evidence type="ECO:0000313" key="6">
    <source>
        <dbReference type="EMBL" id="PSN71201.1"/>
    </source>
</evidence>
<dbReference type="InterPro" id="IPR050613">
    <property type="entry name" value="Sec_Metabolite_Reg"/>
</dbReference>
<keyword evidence="7" id="KW-1185">Reference proteome</keyword>
<evidence type="ECO:0000259" key="5">
    <source>
        <dbReference type="PROSITE" id="PS50048"/>
    </source>
</evidence>
<dbReference type="SMART" id="SM00906">
    <property type="entry name" value="Fungal_trans"/>
    <property type="match status" value="1"/>
</dbReference>
<dbReference type="Proteomes" id="UP000240883">
    <property type="component" value="Unassembled WGS sequence"/>
</dbReference>
<name>A0A2T2P0J2_CORCC</name>
<dbReference type="GO" id="GO:0006351">
    <property type="term" value="P:DNA-templated transcription"/>
    <property type="evidence" value="ECO:0007669"/>
    <property type="project" value="InterPro"/>
</dbReference>
<dbReference type="SUPFAM" id="SSF57701">
    <property type="entry name" value="Zn2/Cys6 DNA-binding domain"/>
    <property type="match status" value="1"/>
</dbReference>
<dbReference type="CDD" id="cd12148">
    <property type="entry name" value="fungal_TF_MHR"/>
    <property type="match status" value="1"/>
</dbReference>
<dbReference type="GO" id="GO:0008270">
    <property type="term" value="F:zinc ion binding"/>
    <property type="evidence" value="ECO:0007669"/>
    <property type="project" value="InterPro"/>
</dbReference>
<protein>
    <recommendedName>
        <fullName evidence="5">Zn(2)-C6 fungal-type domain-containing protein</fullName>
    </recommendedName>
</protein>
<evidence type="ECO:0000256" key="1">
    <source>
        <dbReference type="ARBA" id="ARBA00004123"/>
    </source>
</evidence>
<dbReference type="Pfam" id="PF04082">
    <property type="entry name" value="Fungal_trans"/>
    <property type="match status" value="1"/>
</dbReference>
<comment type="subcellular location">
    <subcellularLocation>
        <location evidence="1">Nucleus</location>
    </subcellularLocation>
</comment>
<reference evidence="6 7" key="1">
    <citation type="journal article" date="2018" name="Front. Microbiol.">
        <title>Genome-Wide Analysis of Corynespora cassiicola Leaf Fall Disease Putative Effectors.</title>
        <authorList>
            <person name="Lopez D."/>
            <person name="Ribeiro S."/>
            <person name="Label P."/>
            <person name="Fumanal B."/>
            <person name="Venisse J.S."/>
            <person name="Kohler A."/>
            <person name="de Oliveira R.R."/>
            <person name="Labutti K."/>
            <person name="Lipzen A."/>
            <person name="Lail K."/>
            <person name="Bauer D."/>
            <person name="Ohm R.A."/>
            <person name="Barry K.W."/>
            <person name="Spatafora J."/>
            <person name="Grigoriev I.V."/>
            <person name="Martin F.M."/>
            <person name="Pujade-Renaud V."/>
        </authorList>
    </citation>
    <scope>NUCLEOTIDE SEQUENCE [LARGE SCALE GENOMIC DNA]</scope>
    <source>
        <strain evidence="6 7">Philippines</strain>
    </source>
</reference>
<dbReference type="InterPro" id="IPR036864">
    <property type="entry name" value="Zn2-C6_fun-type_DNA-bd_sf"/>
</dbReference>
<feature type="domain" description="Zn(2)-C6 fungal-type" evidence="5">
    <location>
        <begin position="33"/>
        <end position="63"/>
    </location>
</feature>
<dbReference type="InterPro" id="IPR001138">
    <property type="entry name" value="Zn2Cys6_DnaBD"/>
</dbReference>
<sequence length="782" mass="87660">MGETSKPGSQTHSPGASARPHSTAGGRQRIISSCLTCRRRKVRCDHGHPVCGACTRGNHVCTYATDQGVGQTGRVSKPTTPAGGKIAKNSDVQARLDRLELLLEKAVSGQSVPTAPQDRSHDDDGKNEQDSGLTPSSNSQTSHGAGMSSDTHDGTLLFDDGQSQFVSSLHYALLADEIQDIKALLGDKTDEEKDRPTKNNLIHLLSLGRARIGITLDHLLPESQEQHDRLIELYFANVDPMVRITHTQTLLRKLPIYTREGHPMIFALYYSAINSLPPSYVEEKFGDGKDELLARYELGVEISLARENYLTTSSLEILQAFVLWLTCITKEDDMGKAWALLGVAIRIALNQGLHRDPSLFPSGSMDCVTIEIRRRIWHQICHLEFRAAECKGQEPSISDDDYTTLFPRNIDDEDLIEGASPGPDPYDKPKFTGTTFQLVRVIGMRALRRIVQSTYRLERRMLESGLLGTSGPDPARELQTIYDQIKVMINKMHEDNQRKYLQYCNPEIPLQRLCIGLASLLEWRCYLLFWLRMPRAYRDVVFSSEIRKSIFEKSVNCIETLNGASVDVDAARFQWHIGGYAAFQAIMHILSELRNPLFDAPDRQRALRALRMSRLLKENNHTKAWSAVKSMIDKLLGEEAVVNRSQSRSESSGSWASPSMAVSQPPPTTTSVTFPGFVDTIPQYALQQQQPQLQPQPQPDPIVQHVQQTIQPPPQASQMQQMQTEQPWNWDDINFNNIVGDFQQNTEPLPEFDFGFWGDPVNFGNEGVTFPMDGNTFAPFSG</sequence>
<evidence type="ECO:0000256" key="3">
    <source>
        <dbReference type="ARBA" id="ARBA00023242"/>
    </source>
</evidence>
<dbReference type="OrthoDB" id="424974at2759"/>
<dbReference type="AlphaFoldDB" id="A0A2T2P0J2"/>
<feature type="compositionally biased region" description="Basic and acidic residues" evidence="4">
    <location>
        <begin position="118"/>
        <end position="129"/>
    </location>
</feature>
<feature type="compositionally biased region" description="Polar residues" evidence="4">
    <location>
        <begin position="1"/>
        <end position="14"/>
    </location>
</feature>
<dbReference type="PROSITE" id="PS50048">
    <property type="entry name" value="ZN2_CY6_FUNGAL_2"/>
    <property type="match status" value="1"/>
</dbReference>
<dbReference type="EMBL" id="KZ678131">
    <property type="protein sequence ID" value="PSN71201.1"/>
    <property type="molecule type" value="Genomic_DNA"/>
</dbReference>
<keyword evidence="3" id="KW-0539">Nucleus</keyword>
<dbReference type="PANTHER" id="PTHR31001">
    <property type="entry name" value="UNCHARACTERIZED TRANSCRIPTIONAL REGULATORY PROTEIN"/>
    <property type="match status" value="1"/>
</dbReference>
<proteinExistence type="predicted"/>
<dbReference type="PANTHER" id="PTHR31001:SF77">
    <property type="entry name" value="TRANSCRIPTION FACTOR, PUTATIVE (AFU_ORTHOLOGUE AFUA_3G12940)-RELATED"/>
    <property type="match status" value="1"/>
</dbReference>
<gene>
    <name evidence="6" type="ORF">BS50DRAFT_546388</name>
</gene>
<dbReference type="Pfam" id="PF00172">
    <property type="entry name" value="Zn_clus"/>
    <property type="match status" value="1"/>
</dbReference>
<dbReference type="InterPro" id="IPR007219">
    <property type="entry name" value="XnlR_reg_dom"/>
</dbReference>